<evidence type="ECO:0000313" key="5">
    <source>
        <dbReference type="Proteomes" id="UP001225378"/>
    </source>
</evidence>
<evidence type="ECO:0000256" key="1">
    <source>
        <dbReference type="ARBA" id="ARBA00022630"/>
    </source>
</evidence>
<dbReference type="InterPro" id="IPR008254">
    <property type="entry name" value="Flavodoxin/NO_synth"/>
</dbReference>
<dbReference type="PROSITE" id="PS50902">
    <property type="entry name" value="FLAVODOXIN_LIKE"/>
    <property type="match status" value="1"/>
</dbReference>
<evidence type="ECO:0000259" key="3">
    <source>
        <dbReference type="PROSITE" id="PS50902"/>
    </source>
</evidence>
<keyword evidence="5" id="KW-1185">Reference proteome</keyword>
<dbReference type="EMBL" id="CP157743">
    <property type="protein sequence ID" value="XBS22002.1"/>
    <property type="molecule type" value="Genomic_DNA"/>
</dbReference>
<dbReference type="KEGG" id="mech:Q9L42_007715"/>
<dbReference type="InterPro" id="IPR029039">
    <property type="entry name" value="Flavoprotein-like_sf"/>
</dbReference>
<dbReference type="AlphaFoldDB" id="A0AAU7NYC5"/>
<sequence length="82" mass="9026">MFRQFSSLLTSEQKAWVAGYLTAQLSSALGAAPHKATADEITILVGSQTGNCEELAEQVHDLAAERGLRTVIRTWAIIRRRN</sequence>
<dbReference type="GO" id="GO:0010181">
    <property type="term" value="F:FMN binding"/>
    <property type="evidence" value="ECO:0007669"/>
    <property type="project" value="InterPro"/>
</dbReference>
<keyword evidence="2" id="KW-0288">FMN</keyword>
<evidence type="ECO:0000313" key="4">
    <source>
        <dbReference type="EMBL" id="XBS22002.1"/>
    </source>
</evidence>
<name>A0AAU7NYC5_9GAMM</name>
<gene>
    <name evidence="4" type="ORF">Q9L42_007715</name>
</gene>
<dbReference type="Proteomes" id="UP001225378">
    <property type="component" value="Chromosome"/>
</dbReference>
<reference evidence="4 5" key="1">
    <citation type="journal article" date="2024" name="Microbiology">
        <title>Methylomarinum rosea sp. nov., a novel halophilic methanotrophic bacterium from the hypersaline Lake Elton.</title>
        <authorList>
            <person name="Suleimanov R.Z."/>
            <person name="Oshkin I.Y."/>
            <person name="Danilova O.V."/>
            <person name="Suzina N.E."/>
            <person name="Dedysh S.N."/>
        </authorList>
    </citation>
    <scope>NUCLEOTIDE SEQUENCE [LARGE SCALE GENOMIC DNA]</scope>
    <source>
        <strain evidence="4 5">Ch1-1</strain>
    </source>
</reference>
<dbReference type="SUPFAM" id="SSF52218">
    <property type="entry name" value="Flavoproteins"/>
    <property type="match status" value="1"/>
</dbReference>
<accession>A0AAU7NYC5</accession>
<organism evidence="4 5">
    <name type="scientific">Methylomarinum roseum</name>
    <dbReference type="NCBI Taxonomy" id="3067653"/>
    <lineage>
        <taxon>Bacteria</taxon>
        <taxon>Pseudomonadati</taxon>
        <taxon>Pseudomonadota</taxon>
        <taxon>Gammaproteobacteria</taxon>
        <taxon>Methylococcales</taxon>
        <taxon>Methylococcaceae</taxon>
        <taxon>Methylomarinum</taxon>
    </lineage>
</organism>
<dbReference type="Gene3D" id="3.40.50.360">
    <property type="match status" value="1"/>
</dbReference>
<proteinExistence type="predicted"/>
<protein>
    <recommendedName>
        <fullName evidence="3">Flavodoxin-like domain-containing protein</fullName>
    </recommendedName>
</protein>
<keyword evidence="1" id="KW-0285">Flavoprotein</keyword>
<dbReference type="RefSeq" id="WP_349432529.1">
    <property type="nucleotide sequence ID" value="NZ_CP157743.1"/>
</dbReference>
<evidence type="ECO:0000256" key="2">
    <source>
        <dbReference type="ARBA" id="ARBA00022643"/>
    </source>
</evidence>
<feature type="domain" description="Flavodoxin-like" evidence="3">
    <location>
        <begin position="41"/>
        <end position="82"/>
    </location>
</feature>